<dbReference type="EMBL" id="CP009248">
    <property type="protein sequence ID" value="APT90556.1"/>
    <property type="molecule type" value="Genomic_DNA"/>
</dbReference>
<organism evidence="2 3">
    <name type="scientific">Corynebacterium sphenisci DSM 44792</name>
    <dbReference type="NCBI Taxonomy" id="1437874"/>
    <lineage>
        <taxon>Bacteria</taxon>
        <taxon>Bacillati</taxon>
        <taxon>Actinomycetota</taxon>
        <taxon>Actinomycetes</taxon>
        <taxon>Mycobacteriales</taxon>
        <taxon>Corynebacteriaceae</taxon>
        <taxon>Corynebacterium</taxon>
    </lineage>
</organism>
<dbReference type="InterPro" id="IPR024341">
    <property type="entry name" value="DUF2631"/>
</dbReference>
<proteinExistence type="predicted"/>
<dbReference type="OrthoDB" id="3401220at2"/>
<keyword evidence="1" id="KW-1133">Transmembrane helix</keyword>
<keyword evidence="1" id="KW-0812">Transmembrane</keyword>
<gene>
    <name evidence="2" type="ORF">CSPHI_05365</name>
</gene>
<evidence type="ECO:0000313" key="2">
    <source>
        <dbReference type="EMBL" id="APT90556.1"/>
    </source>
</evidence>
<dbReference type="STRING" id="1437874.CSPHI_05365"/>
<evidence type="ECO:0000313" key="3">
    <source>
        <dbReference type="Proteomes" id="UP000185469"/>
    </source>
</evidence>
<protein>
    <submittedName>
        <fullName evidence="2">Membrane protein</fullName>
    </submittedName>
</protein>
<feature type="transmembrane region" description="Helical" evidence="1">
    <location>
        <begin position="37"/>
        <end position="54"/>
    </location>
</feature>
<sequence length="145" mass="15878">MAQTHQKEEFYNGVSTLDEPSAKWGWHDLGKGAMQKAGWVSVLFIFGMLIGNHHGRVEDLWLISIGVVLIIGLLLHAFAPRGHQVHTVTARNKPQGHVEPNWCADQAAGTGVYAELTDRQARAWNRIAAHPANEAEAITAAEPKA</sequence>
<dbReference type="RefSeq" id="WP_075691817.1">
    <property type="nucleotide sequence ID" value="NZ_CP009248.1"/>
</dbReference>
<dbReference type="Pfam" id="PF10939">
    <property type="entry name" value="DUF2631"/>
    <property type="match status" value="1"/>
</dbReference>
<accession>A0A1L7CXG5</accession>
<feature type="transmembrane region" description="Helical" evidence="1">
    <location>
        <begin position="60"/>
        <end position="79"/>
    </location>
</feature>
<keyword evidence="1" id="KW-0472">Membrane</keyword>
<keyword evidence="3" id="KW-1185">Reference proteome</keyword>
<dbReference type="AlphaFoldDB" id="A0A1L7CXG5"/>
<dbReference type="Proteomes" id="UP000185469">
    <property type="component" value="Chromosome"/>
</dbReference>
<name>A0A1L7CXG5_9CORY</name>
<evidence type="ECO:0000256" key="1">
    <source>
        <dbReference type="SAM" id="Phobius"/>
    </source>
</evidence>
<dbReference type="KEGG" id="csph:CSPHI_05365"/>
<reference evidence="2 3" key="1">
    <citation type="submission" date="2014-08" db="EMBL/GenBank/DDBJ databases">
        <title>Complete genome sequence of Corynebacterium sphenisci CECT 5990(T) (=DSM 44792(T)), isolated from healthy wild penguins.</title>
        <authorList>
            <person name="Ruckert C."/>
            <person name="Albersmeier A."/>
            <person name="Winkler A."/>
            <person name="Kalinowski J."/>
        </authorList>
    </citation>
    <scope>NUCLEOTIDE SEQUENCE [LARGE SCALE GENOMIC DNA]</scope>
    <source>
        <strain evidence="2 3">DSM 44792</strain>
    </source>
</reference>